<evidence type="ECO:0000313" key="3">
    <source>
        <dbReference type="EMBL" id="TDK61779.1"/>
    </source>
</evidence>
<feature type="domain" description="DUF3658" evidence="2">
    <location>
        <begin position="230"/>
        <end position="341"/>
    </location>
</feature>
<comment type="caution">
    <text evidence="3">The sequence shown here is derived from an EMBL/GenBank/DDBJ whole genome shotgun (WGS) entry which is preliminary data.</text>
</comment>
<proteinExistence type="predicted"/>
<dbReference type="RefSeq" id="WP_133334631.1">
    <property type="nucleotide sequence ID" value="NZ_SMYO01000005.1"/>
</dbReference>
<dbReference type="InterPro" id="IPR014973">
    <property type="entry name" value="DUF1835"/>
</dbReference>
<dbReference type="Pfam" id="PF12395">
    <property type="entry name" value="DUF3658"/>
    <property type="match status" value="1"/>
</dbReference>
<dbReference type="EMBL" id="SMYO01000005">
    <property type="protein sequence ID" value="TDK61779.1"/>
    <property type="molecule type" value="Genomic_DNA"/>
</dbReference>
<dbReference type="Pfam" id="PF08874">
    <property type="entry name" value="DUF1835"/>
    <property type="match status" value="1"/>
</dbReference>
<feature type="domain" description="DUF1835" evidence="1">
    <location>
        <begin position="72"/>
        <end position="194"/>
    </location>
</feature>
<evidence type="ECO:0000313" key="4">
    <source>
        <dbReference type="Proteomes" id="UP000295132"/>
    </source>
</evidence>
<name>A0A4R5VSN1_9BACI</name>
<sequence length="358" mass="42551">MELEILKKVIKELPEGNVRSLLFHILQRVQFLDEMEYSEEKFVKDMKEVYRMIFDLSREKSEAKMEEPFKTVHILFGISAAGTFKMVLKEMGDYNTEKVISFWDMFSLGPIMQLHHENGKEARFDWMKNIIPNEYGEFEEYKQKFQEVINQIISIPEGASIIVWVSENAHEQTGLRFVLHLLKESNNDVSIINTTKVYNELFQKRKVKYTVLHSGEIPNEKFKKIYEQSKTEPPLTQHEREDYGREWLLLSENQETLRIWRNGKIQCVPENYFDEFIIGRAKKLHGKRNNKEFIKSVRLIGEVLGHLDQFIDDSFLEYRLKKLIEMGCFEAEGSLKAMRLYSVRLKTEEMIEYEPKSY</sequence>
<dbReference type="InterPro" id="IPR022123">
    <property type="entry name" value="DUF3658"/>
</dbReference>
<protein>
    <submittedName>
        <fullName evidence="3">DUF1835 domain-containing protein</fullName>
    </submittedName>
</protein>
<accession>A0A4R5VSN1</accession>
<organism evidence="3 4">
    <name type="scientific">Bacillus salipaludis</name>
    <dbReference type="NCBI Taxonomy" id="2547811"/>
    <lineage>
        <taxon>Bacteria</taxon>
        <taxon>Bacillati</taxon>
        <taxon>Bacillota</taxon>
        <taxon>Bacilli</taxon>
        <taxon>Bacillales</taxon>
        <taxon>Bacillaceae</taxon>
        <taxon>Bacillus</taxon>
    </lineage>
</organism>
<dbReference type="Proteomes" id="UP000295132">
    <property type="component" value="Unassembled WGS sequence"/>
</dbReference>
<evidence type="ECO:0000259" key="2">
    <source>
        <dbReference type="Pfam" id="PF12395"/>
    </source>
</evidence>
<gene>
    <name evidence="3" type="ORF">E2K98_12890</name>
</gene>
<dbReference type="AlphaFoldDB" id="A0A4R5VSN1"/>
<evidence type="ECO:0000259" key="1">
    <source>
        <dbReference type="Pfam" id="PF08874"/>
    </source>
</evidence>
<reference evidence="3 4" key="1">
    <citation type="submission" date="2019-03" db="EMBL/GenBank/DDBJ databases">
        <title>Bacillus niacini sp. nov. a Nicotinate-Metabolizing Mesophile Isolated from Soil.</title>
        <authorList>
            <person name="Zhang G."/>
        </authorList>
    </citation>
    <scope>NUCLEOTIDE SEQUENCE [LARGE SCALE GENOMIC DNA]</scope>
    <source>
        <strain evidence="3 4">WN066</strain>
    </source>
</reference>